<protein>
    <submittedName>
        <fullName evidence="2">Uncharacterized protein</fullName>
    </submittedName>
</protein>
<evidence type="ECO:0000313" key="3">
    <source>
        <dbReference type="Proteomes" id="UP000199365"/>
    </source>
</evidence>
<proteinExistence type="predicted"/>
<gene>
    <name evidence="2" type="ORF">SAMN05445850_2437</name>
</gene>
<feature type="region of interest" description="Disordered" evidence="1">
    <location>
        <begin position="1"/>
        <end position="148"/>
    </location>
</feature>
<evidence type="ECO:0000256" key="1">
    <source>
        <dbReference type="SAM" id="MobiDB-lite"/>
    </source>
</evidence>
<sequence length="201" mass="21076">MRATTAIPPTNHAHSAARTPDPRLVRTSSASPVSARPGFRAGTRTAQALLRSGGTQNEVTDMPHLPPHLSHYAAVSAPSRPLHAHRPEPVEPPTAPPIAPPDPAEPDTIPGPTPDPIEPVEPVTPPIGDPPPQPTQTPQAADRPSRPAAMLIRPSIVGALSRTRWNHIPHCKASCPGSVQSIAVLVTKPAHVLPAIYGFAP</sequence>
<dbReference type="AlphaFoldDB" id="A0A1H1FJ64"/>
<organism evidence="2 3">
    <name type="scientific">Paraburkholderia tuberum</name>
    <dbReference type="NCBI Taxonomy" id="157910"/>
    <lineage>
        <taxon>Bacteria</taxon>
        <taxon>Pseudomonadati</taxon>
        <taxon>Pseudomonadota</taxon>
        <taxon>Betaproteobacteria</taxon>
        <taxon>Burkholderiales</taxon>
        <taxon>Burkholderiaceae</taxon>
        <taxon>Paraburkholderia</taxon>
    </lineage>
</organism>
<name>A0A1H1FJ64_9BURK</name>
<accession>A0A1H1FJ64</accession>
<evidence type="ECO:0000313" key="2">
    <source>
        <dbReference type="EMBL" id="SDR00910.1"/>
    </source>
</evidence>
<keyword evidence="3" id="KW-1185">Reference proteome</keyword>
<dbReference type="STRING" id="157910.SAMN05445850_2437"/>
<reference evidence="3" key="1">
    <citation type="submission" date="2016-10" db="EMBL/GenBank/DDBJ databases">
        <authorList>
            <person name="Varghese N."/>
            <person name="Submissions S."/>
        </authorList>
    </citation>
    <scope>NUCLEOTIDE SEQUENCE [LARGE SCALE GENOMIC DNA]</scope>
    <source>
        <strain evidence="3">DUS833</strain>
    </source>
</reference>
<dbReference type="EMBL" id="FNKX01000001">
    <property type="protein sequence ID" value="SDR00910.1"/>
    <property type="molecule type" value="Genomic_DNA"/>
</dbReference>
<dbReference type="Proteomes" id="UP000199365">
    <property type="component" value="Unassembled WGS sequence"/>
</dbReference>
<feature type="compositionally biased region" description="Pro residues" evidence="1">
    <location>
        <begin position="90"/>
        <end position="135"/>
    </location>
</feature>